<keyword evidence="2" id="KW-0560">Oxidoreductase</keyword>
<dbReference type="InterPro" id="IPR036291">
    <property type="entry name" value="NAD(P)-bd_dom_sf"/>
</dbReference>
<dbReference type="InterPro" id="IPR011032">
    <property type="entry name" value="GroES-like_sf"/>
</dbReference>
<dbReference type="Proteomes" id="UP000549695">
    <property type="component" value="Unassembled WGS sequence"/>
</dbReference>
<sequence>MIAAVTTDARRLVVTEVPDPVPGPGEVLLRPLVVGVCGSDLHLFDGDAGALSGAERGLPRIQGHEIAAEVLDDPSGRFAAGTRVAVWPLLTCGTCRLCTAGAVNACPSLRVIGVHLDGGLAGALAVPAANVVPVGDVAPAAAALVEPVSVAVHAVARGRVRPGDRAVVFGGGAVGQGVCLVLADAGVSTLLVDPAPARVRAGALWGAAATTTTTHDGLAAEVDAWSGGQGPDLVVDATGVPSVLDTALHLVRAGGTVVAVGLTSAAGPVHTGLLAAKEVAVLGSSCCTGAEFATAAALVGRWADAVGALPVRRIGLADTVSALSGRDADDVVKTLVDVTG</sequence>
<name>A0A852W389_PSEA5</name>
<dbReference type="GeneID" id="98051350"/>
<evidence type="ECO:0000256" key="1">
    <source>
        <dbReference type="ARBA" id="ARBA00001947"/>
    </source>
</evidence>
<evidence type="ECO:0000259" key="4">
    <source>
        <dbReference type="Pfam" id="PF08240"/>
    </source>
</evidence>
<evidence type="ECO:0000313" key="5">
    <source>
        <dbReference type="EMBL" id="NYG01274.1"/>
    </source>
</evidence>
<feature type="domain" description="Alcohol dehydrogenase-like C-terminal" evidence="3">
    <location>
        <begin position="173"/>
        <end position="299"/>
    </location>
</feature>
<dbReference type="InterPro" id="IPR013154">
    <property type="entry name" value="ADH-like_N"/>
</dbReference>
<organism evidence="5 6">
    <name type="scientific">Pseudonocardia alni</name>
    <name type="common">Amycolata alni</name>
    <dbReference type="NCBI Taxonomy" id="33907"/>
    <lineage>
        <taxon>Bacteria</taxon>
        <taxon>Bacillati</taxon>
        <taxon>Actinomycetota</taxon>
        <taxon>Actinomycetes</taxon>
        <taxon>Pseudonocardiales</taxon>
        <taxon>Pseudonocardiaceae</taxon>
        <taxon>Pseudonocardia</taxon>
    </lineage>
</organism>
<reference evidence="5 6" key="1">
    <citation type="submission" date="2020-07" db="EMBL/GenBank/DDBJ databases">
        <title>Sequencing the genomes of 1000 actinobacteria strains.</title>
        <authorList>
            <person name="Klenk H.-P."/>
        </authorList>
    </citation>
    <scope>NUCLEOTIDE SEQUENCE [LARGE SCALE GENOMIC DNA]</scope>
    <source>
        <strain evidence="5 6">DSM 44749</strain>
    </source>
</reference>
<feature type="domain" description="Alcohol dehydrogenase-like N-terminal" evidence="4">
    <location>
        <begin position="23"/>
        <end position="135"/>
    </location>
</feature>
<dbReference type="Pfam" id="PF08240">
    <property type="entry name" value="ADH_N"/>
    <property type="match status" value="1"/>
</dbReference>
<keyword evidence="6" id="KW-1185">Reference proteome</keyword>
<dbReference type="Gene3D" id="3.40.50.720">
    <property type="entry name" value="NAD(P)-binding Rossmann-like Domain"/>
    <property type="match status" value="1"/>
</dbReference>
<dbReference type="AlphaFoldDB" id="A0A852W389"/>
<dbReference type="PANTHER" id="PTHR43401:SF2">
    <property type="entry name" value="L-THREONINE 3-DEHYDROGENASE"/>
    <property type="match status" value="1"/>
</dbReference>
<evidence type="ECO:0000256" key="2">
    <source>
        <dbReference type="ARBA" id="ARBA00023002"/>
    </source>
</evidence>
<dbReference type="Pfam" id="PF00107">
    <property type="entry name" value="ADH_zinc_N"/>
    <property type="match status" value="1"/>
</dbReference>
<comment type="caution">
    <text evidence="5">The sequence shown here is derived from an EMBL/GenBank/DDBJ whole genome shotgun (WGS) entry which is preliminary data.</text>
</comment>
<dbReference type="SUPFAM" id="SSF51735">
    <property type="entry name" value="NAD(P)-binding Rossmann-fold domains"/>
    <property type="match status" value="1"/>
</dbReference>
<dbReference type="InterPro" id="IPR050129">
    <property type="entry name" value="Zn_alcohol_dh"/>
</dbReference>
<dbReference type="RefSeq" id="WP_179760706.1">
    <property type="nucleotide sequence ID" value="NZ_BAAAJZ010000008.1"/>
</dbReference>
<evidence type="ECO:0000259" key="3">
    <source>
        <dbReference type="Pfam" id="PF00107"/>
    </source>
</evidence>
<dbReference type="InterPro" id="IPR013149">
    <property type="entry name" value="ADH-like_C"/>
</dbReference>
<evidence type="ECO:0000313" key="6">
    <source>
        <dbReference type="Proteomes" id="UP000549695"/>
    </source>
</evidence>
<comment type="cofactor">
    <cofactor evidence="1">
        <name>Zn(2+)</name>
        <dbReference type="ChEBI" id="CHEBI:29105"/>
    </cofactor>
</comment>
<dbReference type="SUPFAM" id="SSF50129">
    <property type="entry name" value="GroES-like"/>
    <property type="match status" value="1"/>
</dbReference>
<dbReference type="EMBL" id="JACCCZ010000001">
    <property type="protein sequence ID" value="NYG01274.1"/>
    <property type="molecule type" value="Genomic_DNA"/>
</dbReference>
<dbReference type="GO" id="GO:0016491">
    <property type="term" value="F:oxidoreductase activity"/>
    <property type="evidence" value="ECO:0007669"/>
    <property type="project" value="UniProtKB-KW"/>
</dbReference>
<accession>A0A852W389</accession>
<dbReference type="PANTHER" id="PTHR43401">
    <property type="entry name" value="L-THREONINE 3-DEHYDROGENASE"/>
    <property type="match status" value="1"/>
</dbReference>
<protein>
    <submittedName>
        <fullName evidence="5">Threonine dehydrogenase-like Zn-dependent dehydrogenase</fullName>
    </submittedName>
</protein>
<proteinExistence type="predicted"/>
<gene>
    <name evidence="5" type="ORF">HDA37_001559</name>
</gene>
<dbReference type="Gene3D" id="3.90.180.10">
    <property type="entry name" value="Medium-chain alcohol dehydrogenases, catalytic domain"/>
    <property type="match status" value="1"/>
</dbReference>